<accession>A0ABP6UPC2</accession>
<keyword evidence="2" id="KW-1185">Reference proteome</keyword>
<sequence>MNKNLRMHAEKSNLSLLDYVLKRNSEIAKETGVNRTIFAACPNSMAVIKAALNSAKRCNAPIKFATTLNQVDLDGGYTGLTQYEFVKKVKQEAASINLQSPVIIAIDHGGPWLKDQHRKEGMNYEQTMQAVKESFEAAIAAGYDLIHVDPTIDTTLPKGEIISIEVVAARTVELIKHCEAYRVANGFPKIAYEVGTEEVHGGLVDLSVFKSFFELLKSGLKKEGLEDVWPCFVVGKVGTDLHTTEFDAGVAKLIVDISAEYGSVIKGHYSDNVTNPEAYPASGMGGANVGPEFTEREYEGLIELETIETQLFEEGKVPKKSEIKQELWDAVIASGRWVKWLEDDENADDFYANDADRQLWLIKTGCRYIWQNPEVIASRVALYENLENNGVKAEEILLSHIEKAMDKYFYKFNLVDVNDLLIK</sequence>
<reference evidence="2" key="1">
    <citation type="journal article" date="2019" name="Int. J. Syst. Evol. Microbiol.">
        <title>The Global Catalogue of Microorganisms (GCM) 10K type strain sequencing project: providing services to taxonomists for standard genome sequencing and annotation.</title>
        <authorList>
            <consortium name="The Broad Institute Genomics Platform"/>
            <consortium name="The Broad Institute Genome Sequencing Center for Infectious Disease"/>
            <person name="Wu L."/>
            <person name="Ma J."/>
        </authorList>
    </citation>
    <scope>NUCLEOTIDE SEQUENCE [LARGE SCALE GENOMIC DNA]</scope>
    <source>
        <strain evidence="2">JCM 17106</strain>
    </source>
</reference>
<protein>
    <submittedName>
        <fullName evidence="1">Class II D-tagatose-bisphosphate aldolase, non-catalytic subunit</fullName>
    </submittedName>
</protein>
<dbReference type="EMBL" id="BAABCW010000009">
    <property type="protein sequence ID" value="GAA3510340.1"/>
    <property type="molecule type" value="Genomic_DNA"/>
</dbReference>
<gene>
    <name evidence="1" type="ORF">GCM10022393_24540</name>
</gene>
<dbReference type="InterPro" id="IPR012062">
    <property type="entry name" value="GatZ/KbaZ-like"/>
</dbReference>
<organism evidence="1 2">
    <name type="scientific">Aquimarina addita</name>
    <dbReference type="NCBI Taxonomy" id="870485"/>
    <lineage>
        <taxon>Bacteria</taxon>
        <taxon>Pseudomonadati</taxon>
        <taxon>Bacteroidota</taxon>
        <taxon>Flavobacteriia</taxon>
        <taxon>Flavobacteriales</taxon>
        <taxon>Flavobacteriaceae</taxon>
        <taxon>Aquimarina</taxon>
    </lineage>
</organism>
<proteinExistence type="predicted"/>
<dbReference type="RefSeq" id="WP_344927795.1">
    <property type="nucleotide sequence ID" value="NZ_BAABCW010000009.1"/>
</dbReference>
<dbReference type="Proteomes" id="UP001500459">
    <property type="component" value="Unassembled WGS sequence"/>
</dbReference>
<dbReference type="Pfam" id="PF08013">
    <property type="entry name" value="GatZ_KbaZ-like"/>
    <property type="match status" value="1"/>
</dbReference>
<dbReference type="SUPFAM" id="SSF51569">
    <property type="entry name" value="Aldolase"/>
    <property type="match status" value="1"/>
</dbReference>
<evidence type="ECO:0000313" key="1">
    <source>
        <dbReference type="EMBL" id="GAA3510340.1"/>
    </source>
</evidence>
<dbReference type="Gene3D" id="1.10.400.20">
    <property type="entry name" value="putative tagatose 6-phosphate kinase domain like"/>
    <property type="match status" value="1"/>
</dbReference>
<dbReference type="InterPro" id="IPR013785">
    <property type="entry name" value="Aldolase_TIM"/>
</dbReference>
<name>A0ABP6UPC2_9FLAO</name>
<evidence type="ECO:0000313" key="2">
    <source>
        <dbReference type="Proteomes" id="UP001500459"/>
    </source>
</evidence>
<comment type="caution">
    <text evidence="1">The sequence shown here is derived from an EMBL/GenBank/DDBJ whole genome shotgun (WGS) entry which is preliminary data.</text>
</comment>
<dbReference type="Gene3D" id="3.20.20.70">
    <property type="entry name" value="Aldolase class I"/>
    <property type="match status" value="1"/>
</dbReference>